<accession>A0A8H7E7V7</accession>
<feature type="compositionally biased region" description="Pro residues" evidence="1">
    <location>
        <begin position="77"/>
        <end position="87"/>
    </location>
</feature>
<reference evidence="2" key="1">
    <citation type="submission" date="2020-02" db="EMBL/GenBank/DDBJ databases">
        <authorList>
            <person name="Palmer J.M."/>
        </authorList>
    </citation>
    <scope>NUCLEOTIDE SEQUENCE</scope>
    <source>
        <strain evidence="2">EPUS1.4</strain>
        <tissue evidence="2">Thallus</tissue>
    </source>
</reference>
<name>A0A8H7E7V7_9EURO</name>
<evidence type="ECO:0000256" key="1">
    <source>
        <dbReference type="SAM" id="MobiDB-lite"/>
    </source>
</evidence>
<proteinExistence type="predicted"/>
<dbReference type="Proteomes" id="UP000606974">
    <property type="component" value="Unassembled WGS sequence"/>
</dbReference>
<feature type="region of interest" description="Disordered" evidence="1">
    <location>
        <begin position="46"/>
        <end position="87"/>
    </location>
</feature>
<evidence type="ECO:0000313" key="2">
    <source>
        <dbReference type="EMBL" id="KAF7512502.1"/>
    </source>
</evidence>
<gene>
    <name evidence="2" type="ORF">GJ744_001437</name>
</gene>
<protein>
    <submittedName>
        <fullName evidence="2">Uncharacterized protein</fullName>
    </submittedName>
</protein>
<feature type="compositionally biased region" description="Basic and acidic residues" evidence="1">
    <location>
        <begin position="57"/>
        <end position="69"/>
    </location>
</feature>
<sequence>MQATDHNQPQLYEKGARIYSIVPLRIAKTDSQAHHPFLFPVERGAKHAVSTSRHQRLLADDRNPKELQGNRKLAPAAEPPPPVPVGA</sequence>
<dbReference type="AlphaFoldDB" id="A0A8H7E7V7"/>
<organism evidence="2 3">
    <name type="scientific">Endocarpon pusillum</name>
    <dbReference type="NCBI Taxonomy" id="364733"/>
    <lineage>
        <taxon>Eukaryota</taxon>
        <taxon>Fungi</taxon>
        <taxon>Dikarya</taxon>
        <taxon>Ascomycota</taxon>
        <taxon>Pezizomycotina</taxon>
        <taxon>Eurotiomycetes</taxon>
        <taxon>Chaetothyriomycetidae</taxon>
        <taxon>Verrucariales</taxon>
        <taxon>Verrucariaceae</taxon>
        <taxon>Endocarpon</taxon>
    </lineage>
</organism>
<comment type="caution">
    <text evidence="2">The sequence shown here is derived from an EMBL/GenBank/DDBJ whole genome shotgun (WGS) entry which is preliminary data.</text>
</comment>
<evidence type="ECO:0000313" key="3">
    <source>
        <dbReference type="Proteomes" id="UP000606974"/>
    </source>
</evidence>
<dbReference type="EMBL" id="JAACFV010000012">
    <property type="protein sequence ID" value="KAF7512502.1"/>
    <property type="molecule type" value="Genomic_DNA"/>
</dbReference>
<keyword evidence="3" id="KW-1185">Reference proteome</keyword>